<dbReference type="OMA" id="CWVWIIS"/>
<dbReference type="EnsemblPlants" id="Bo3g001990.1">
    <property type="protein sequence ID" value="Bo3g001990.1"/>
    <property type="gene ID" value="Bo3g001990"/>
</dbReference>
<dbReference type="Proteomes" id="UP000032141">
    <property type="component" value="Chromosome C3"/>
</dbReference>
<evidence type="ECO:0000256" key="3">
    <source>
        <dbReference type="SAM" id="SignalP"/>
    </source>
</evidence>
<dbReference type="GO" id="GO:0016020">
    <property type="term" value="C:membrane"/>
    <property type="evidence" value="ECO:0007669"/>
    <property type="project" value="InterPro"/>
</dbReference>
<feature type="chain" id="PRO_5002258035" description="CAND6/7 N-terminal domain-containing protein" evidence="3">
    <location>
        <begin position="22"/>
        <end position="250"/>
    </location>
</feature>
<reference evidence="5 6" key="1">
    <citation type="journal article" date="2014" name="Genome Biol.">
        <title>Transcriptome and methylome profiling reveals relics of genome dominance in the mesopolyploid Brassica oleracea.</title>
        <authorList>
            <person name="Parkin I.A."/>
            <person name="Koh C."/>
            <person name="Tang H."/>
            <person name="Robinson S.J."/>
            <person name="Kagale S."/>
            <person name="Clarke W.E."/>
            <person name="Town C.D."/>
            <person name="Nixon J."/>
            <person name="Krishnakumar V."/>
            <person name="Bidwell S.L."/>
            <person name="Denoeud F."/>
            <person name="Belcram H."/>
            <person name="Links M.G."/>
            <person name="Just J."/>
            <person name="Clarke C."/>
            <person name="Bender T."/>
            <person name="Huebert T."/>
            <person name="Mason A.S."/>
            <person name="Pires J.C."/>
            <person name="Barker G."/>
            <person name="Moore J."/>
            <person name="Walley P.G."/>
            <person name="Manoli S."/>
            <person name="Batley J."/>
            <person name="Edwards D."/>
            <person name="Nelson M.N."/>
            <person name="Wang X."/>
            <person name="Paterson A.H."/>
            <person name="King G."/>
            <person name="Bancroft I."/>
            <person name="Chalhoub B."/>
            <person name="Sharpe A.G."/>
        </authorList>
    </citation>
    <scope>NUCLEOTIDE SEQUENCE</scope>
    <source>
        <strain evidence="5 6">cv. TO1000</strain>
    </source>
</reference>
<feature type="signal peptide" evidence="3">
    <location>
        <begin position="1"/>
        <end position="21"/>
    </location>
</feature>
<dbReference type="PANTHER" id="PTHR21229">
    <property type="entry name" value="LUNG SEVEN TRANSMEMBRANE RECEPTOR"/>
    <property type="match status" value="1"/>
</dbReference>
<dbReference type="eggNOG" id="KOG2569">
    <property type="taxonomic scope" value="Eukaryota"/>
</dbReference>
<organism evidence="5 6">
    <name type="scientific">Brassica oleracea var. oleracea</name>
    <dbReference type="NCBI Taxonomy" id="109376"/>
    <lineage>
        <taxon>Eukaryota</taxon>
        <taxon>Viridiplantae</taxon>
        <taxon>Streptophyta</taxon>
        <taxon>Embryophyta</taxon>
        <taxon>Tracheophyta</taxon>
        <taxon>Spermatophyta</taxon>
        <taxon>Magnoliopsida</taxon>
        <taxon>eudicotyledons</taxon>
        <taxon>Gunneridae</taxon>
        <taxon>Pentapetalae</taxon>
        <taxon>rosids</taxon>
        <taxon>malvids</taxon>
        <taxon>Brassicales</taxon>
        <taxon>Brassicaceae</taxon>
        <taxon>Brassiceae</taxon>
        <taxon>Brassica</taxon>
    </lineage>
</organism>
<dbReference type="Gramene" id="Bo3g001990.1">
    <property type="protein sequence ID" value="Bo3g001990.1"/>
    <property type="gene ID" value="Bo3g001990"/>
</dbReference>
<protein>
    <recommendedName>
        <fullName evidence="4">CAND6/7 N-terminal domain-containing protein</fullName>
    </recommendedName>
</protein>
<dbReference type="HOGENOM" id="CLU_1112648_0_0_1"/>
<accession>A0A0D3AZG4</accession>
<sequence length="250" mass="28292">MTRLTFFAAVISLLLATLAVAEIKSITISDDSRPVIFLQTFGFTQVTISVSSFSLSSSWSQDSSRTGFYLVEQGSLHQVDLELQQKSSFCVLDSHYVHHFNHSYQKLRIHVLIAALLLMKALSLVCAAEVEFYLRTTGTPHGWNIPFYVFHFIGKVLLFVVIWSFLKPNKRMLIMVIAFQVIGVMGSIVGGETGSYIQNWSLWTHIFSFGEVFCWVWIISSSSSMKRERPNNPASNHTKCRLGQDNNPNK</sequence>
<keyword evidence="2" id="KW-0812">Transmembrane</keyword>
<evidence type="ECO:0000313" key="6">
    <source>
        <dbReference type="Proteomes" id="UP000032141"/>
    </source>
</evidence>
<dbReference type="AlphaFoldDB" id="A0A0D3AZG4"/>
<keyword evidence="3" id="KW-0732">Signal</keyword>
<evidence type="ECO:0000256" key="1">
    <source>
        <dbReference type="SAM" id="MobiDB-lite"/>
    </source>
</evidence>
<feature type="transmembrane region" description="Helical" evidence="2">
    <location>
        <begin position="111"/>
        <end position="133"/>
    </location>
</feature>
<proteinExistence type="predicted"/>
<feature type="region of interest" description="Disordered" evidence="1">
    <location>
        <begin position="225"/>
        <end position="250"/>
    </location>
</feature>
<dbReference type="InterPro" id="IPR054103">
    <property type="entry name" value="CAND6-7_N"/>
</dbReference>
<feature type="transmembrane region" description="Helical" evidence="2">
    <location>
        <begin position="173"/>
        <end position="190"/>
    </location>
</feature>
<evidence type="ECO:0000256" key="2">
    <source>
        <dbReference type="SAM" id="Phobius"/>
    </source>
</evidence>
<dbReference type="Pfam" id="PF21904">
    <property type="entry name" value="CAND6-7_N"/>
    <property type="match status" value="1"/>
</dbReference>
<reference evidence="5" key="2">
    <citation type="submission" date="2015-03" db="UniProtKB">
        <authorList>
            <consortium name="EnsemblPlants"/>
        </authorList>
    </citation>
    <scope>IDENTIFICATION</scope>
</reference>
<evidence type="ECO:0000259" key="4">
    <source>
        <dbReference type="Pfam" id="PF21904"/>
    </source>
</evidence>
<dbReference type="STRING" id="109376.A0A0D3AZG4"/>
<dbReference type="InterPro" id="IPR009637">
    <property type="entry name" value="GPR107/GPR108-like"/>
</dbReference>
<feature type="transmembrane region" description="Helical" evidence="2">
    <location>
        <begin position="202"/>
        <end position="219"/>
    </location>
</feature>
<evidence type="ECO:0000313" key="5">
    <source>
        <dbReference type="EnsemblPlants" id="Bo3g001990.1"/>
    </source>
</evidence>
<feature type="domain" description="CAND6/7 N-terminal" evidence="4">
    <location>
        <begin position="24"/>
        <end position="101"/>
    </location>
</feature>
<keyword evidence="6" id="KW-1185">Reference proteome</keyword>
<feature type="transmembrane region" description="Helical" evidence="2">
    <location>
        <begin position="145"/>
        <end position="166"/>
    </location>
</feature>
<dbReference type="PANTHER" id="PTHR21229:SF72">
    <property type="entry name" value="(RAPE) HYPOTHETICAL PROTEIN"/>
    <property type="match status" value="1"/>
</dbReference>
<name>A0A0D3AZG4_BRAOL</name>
<keyword evidence="2" id="KW-1133">Transmembrane helix</keyword>
<keyword evidence="2" id="KW-0472">Membrane</keyword>
<dbReference type="GO" id="GO:0005794">
    <property type="term" value="C:Golgi apparatus"/>
    <property type="evidence" value="ECO:0007669"/>
    <property type="project" value="TreeGrafter"/>
</dbReference>